<dbReference type="Proteomes" id="UP000076442">
    <property type="component" value="Unassembled WGS sequence"/>
</dbReference>
<evidence type="ECO:0000313" key="2">
    <source>
        <dbReference type="EMBL" id="KZD93407.1"/>
    </source>
</evidence>
<gene>
    <name evidence="2" type="ORF">B4122_1239</name>
    <name evidence="1" type="ORF">B4122_1982</name>
</gene>
<sequence length="157" mass="18159">MSINLDKKIAIKNLCSWDLYFKKLESHGDFRLPANGIRQITVGEVQSQVFDNVKMFVGTDGQGSHAKIFIDDKETRVHLGFEAAENDSEQEVITPERIKQILAYKTQKTFEENVTKDIKLESEKAQLFEIAKKEKVNDYKKIKFIEEFTGFKFDTES</sequence>
<dbReference type="AlphaFoldDB" id="A0AAP1E1F0"/>
<protein>
    <submittedName>
        <fullName evidence="1">Uncharacterized protein</fullName>
    </submittedName>
</protein>
<evidence type="ECO:0000313" key="1">
    <source>
        <dbReference type="EMBL" id="KZD91340.1"/>
    </source>
</evidence>
<accession>A0AAP1E1F0</accession>
<dbReference type="EMBL" id="LJZV01000012">
    <property type="protein sequence ID" value="KZD91340.1"/>
    <property type="molecule type" value="Genomic_DNA"/>
</dbReference>
<dbReference type="EMBL" id="LJZV01000005">
    <property type="protein sequence ID" value="KZD93407.1"/>
    <property type="molecule type" value="Genomic_DNA"/>
</dbReference>
<dbReference type="GeneID" id="86873361"/>
<evidence type="ECO:0000313" key="3">
    <source>
        <dbReference type="Proteomes" id="UP000076442"/>
    </source>
</evidence>
<name>A0AAP1E1F0_BACIU</name>
<comment type="caution">
    <text evidence="1">The sequence shown here is derived from an EMBL/GenBank/DDBJ whole genome shotgun (WGS) entry which is preliminary data.</text>
</comment>
<dbReference type="RefSeq" id="WP_017696877.1">
    <property type="nucleotide sequence ID" value="NZ_CAJNPT010000006.1"/>
</dbReference>
<organism evidence="1 3">
    <name type="scientific">Bacillus subtilis</name>
    <dbReference type="NCBI Taxonomy" id="1423"/>
    <lineage>
        <taxon>Bacteria</taxon>
        <taxon>Bacillati</taxon>
        <taxon>Bacillota</taxon>
        <taxon>Bacilli</taxon>
        <taxon>Bacillales</taxon>
        <taxon>Bacillaceae</taxon>
        <taxon>Bacillus</taxon>
    </lineage>
</organism>
<reference evidence="1 3" key="1">
    <citation type="submission" date="2015-09" db="EMBL/GenBank/DDBJ databases">
        <title>Spore heat resistance.</title>
        <authorList>
            <person name="Boekhorst J."/>
            <person name="Berendsen E.M."/>
            <person name="Wells-Bennik M.H."/>
            <person name="Kuipers O.P."/>
        </authorList>
    </citation>
    <scope>NUCLEOTIDE SEQUENCE [LARGE SCALE GENOMIC DNA]</scope>
    <source>
        <strain evidence="1 3">B4122</strain>
    </source>
</reference>
<proteinExistence type="predicted"/>